<sequence length="234" mass="24654">MGSTLSFLLRLALVLAALATPAQAQQLGEVVSPILTLDREALFSGTLYGKRVNAELEAASNLLAAETRRIEAELEAEERALTEQRATLPAAEFRALADAFDDKVQALREERERTQDAAVRQIEAAQADFFNRIGPILGQLVRERGAVMILDRRAILLTAADVDITRAAIARIDAELGDGDGNLPGDDPAPVPAVPGAPVDTIPAPDAPLDTGTEPDADEGSGTTPGTEVAPDGE</sequence>
<evidence type="ECO:0000313" key="4">
    <source>
        <dbReference type="EMBL" id="TYB81586.1"/>
    </source>
</evidence>
<dbReference type="EMBL" id="VSIY01000005">
    <property type="protein sequence ID" value="TYB81586.1"/>
    <property type="molecule type" value="Genomic_DNA"/>
</dbReference>
<accession>A0A5D0RKY3</accession>
<organism evidence="4 5">
    <name type="scientific">Maritimibacter fusiformis</name>
    <dbReference type="NCBI Taxonomy" id="2603819"/>
    <lineage>
        <taxon>Bacteria</taxon>
        <taxon>Pseudomonadati</taxon>
        <taxon>Pseudomonadota</taxon>
        <taxon>Alphaproteobacteria</taxon>
        <taxon>Rhodobacterales</taxon>
        <taxon>Roseobacteraceae</taxon>
        <taxon>Maritimibacter</taxon>
    </lineage>
</organism>
<evidence type="ECO:0000256" key="1">
    <source>
        <dbReference type="SAM" id="Coils"/>
    </source>
</evidence>
<dbReference type="GO" id="GO:0051082">
    <property type="term" value="F:unfolded protein binding"/>
    <property type="evidence" value="ECO:0007669"/>
    <property type="project" value="InterPro"/>
</dbReference>
<feature type="coiled-coil region" evidence="1">
    <location>
        <begin position="64"/>
        <end position="124"/>
    </location>
</feature>
<dbReference type="InterPro" id="IPR024930">
    <property type="entry name" value="Skp_dom_sf"/>
</dbReference>
<dbReference type="Proteomes" id="UP000322080">
    <property type="component" value="Unassembled WGS sequence"/>
</dbReference>
<keyword evidence="1" id="KW-0175">Coiled coil</keyword>
<evidence type="ECO:0000313" key="5">
    <source>
        <dbReference type="Proteomes" id="UP000322080"/>
    </source>
</evidence>
<dbReference type="Gene3D" id="3.30.910.20">
    <property type="entry name" value="Skp domain"/>
    <property type="match status" value="1"/>
</dbReference>
<feature type="chain" id="PRO_5022930455" evidence="3">
    <location>
        <begin position="25"/>
        <end position="234"/>
    </location>
</feature>
<reference evidence="4 5" key="1">
    <citation type="submission" date="2019-08" db="EMBL/GenBank/DDBJ databases">
        <title>Identification of a novel species of the genus Boseongicola.</title>
        <authorList>
            <person name="Zhang X.-Q."/>
        </authorList>
    </citation>
    <scope>NUCLEOTIDE SEQUENCE [LARGE SCALE GENOMIC DNA]</scope>
    <source>
        <strain evidence="4 5">HY14</strain>
    </source>
</reference>
<dbReference type="SMART" id="SM00935">
    <property type="entry name" value="OmpH"/>
    <property type="match status" value="1"/>
</dbReference>
<feature type="signal peptide" evidence="3">
    <location>
        <begin position="1"/>
        <end position="24"/>
    </location>
</feature>
<dbReference type="InterPro" id="IPR005632">
    <property type="entry name" value="Chaperone_Skp"/>
</dbReference>
<dbReference type="AlphaFoldDB" id="A0A5D0RKY3"/>
<gene>
    <name evidence="4" type="ORF">FVF75_07675</name>
</gene>
<dbReference type="SUPFAM" id="SSF111384">
    <property type="entry name" value="OmpH-like"/>
    <property type="match status" value="1"/>
</dbReference>
<evidence type="ECO:0000256" key="3">
    <source>
        <dbReference type="SAM" id="SignalP"/>
    </source>
</evidence>
<name>A0A5D0RKY3_9RHOB</name>
<keyword evidence="3" id="KW-0732">Signal</keyword>
<keyword evidence="5" id="KW-1185">Reference proteome</keyword>
<dbReference type="Pfam" id="PF03938">
    <property type="entry name" value="OmpH"/>
    <property type="match status" value="1"/>
</dbReference>
<proteinExistence type="predicted"/>
<comment type="caution">
    <text evidence="4">The sequence shown here is derived from an EMBL/GenBank/DDBJ whole genome shotgun (WGS) entry which is preliminary data.</text>
</comment>
<evidence type="ECO:0000256" key="2">
    <source>
        <dbReference type="SAM" id="MobiDB-lite"/>
    </source>
</evidence>
<feature type="region of interest" description="Disordered" evidence="2">
    <location>
        <begin position="179"/>
        <end position="234"/>
    </location>
</feature>
<protein>
    <submittedName>
        <fullName evidence="4">OmpH family outer membrane protein</fullName>
    </submittedName>
</protein>